<feature type="domain" description="Response regulatory" evidence="7">
    <location>
        <begin position="589"/>
        <end position="705"/>
    </location>
</feature>
<dbReference type="PANTHER" id="PTHR45339:SF1">
    <property type="entry name" value="HYBRID SIGNAL TRANSDUCTION HISTIDINE KINASE J"/>
    <property type="match status" value="1"/>
</dbReference>
<dbReference type="InterPro" id="IPR005467">
    <property type="entry name" value="His_kinase_dom"/>
</dbReference>
<dbReference type="CDD" id="cd16922">
    <property type="entry name" value="HATPase_EvgS-ArcB-TorS-like"/>
    <property type="match status" value="1"/>
</dbReference>
<evidence type="ECO:0000256" key="2">
    <source>
        <dbReference type="ARBA" id="ARBA00012438"/>
    </source>
</evidence>
<dbReference type="EMBL" id="JBBHLI010000004">
    <property type="protein sequence ID" value="MEK9501252.1"/>
    <property type="molecule type" value="Genomic_DNA"/>
</dbReference>
<dbReference type="SUPFAM" id="SSF55874">
    <property type="entry name" value="ATPase domain of HSP90 chaperone/DNA topoisomerase II/histidine kinase"/>
    <property type="match status" value="1"/>
</dbReference>
<keyword evidence="8" id="KW-0547">Nucleotide-binding</keyword>
<dbReference type="SUPFAM" id="SSF52172">
    <property type="entry name" value="CheY-like"/>
    <property type="match status" value="2"/>
</dbReference>
<keyword evidence="8" id="KW-0067">ATP-binding</keyword>
<comment type="caution">
    <text evidence="8">The sequence shown here is derived from an EMBL/GenBank/DDBJ whole genome shotgun (WGS) entry which is preliminary data.</text>
</comment>
<dbReference type="InterPro" id="IPR004358">
    <property type="entry name" value="Sig_transdc_His_kin-like_C"/>
</dbReference>
<evidence type="ECO:0000313" key="8">
    <source>
        <dbReference type="EMBL" id="MEK9501252.1"/>
    </source>
</evidence>
<name>A0ABU9E935_9BACT</name>
<gene>
    <name evidence="8" type="ORF">WI372_09700</name>
</gene>
<evidence type="ECO:0000256" key="5">
    <source>
        <dbReference type="PROSITE-ProRule" id="PRU00169"/>
    </source>
</evidence>
<organism evidence="8 9">
    <name type="scientific">Gaopeijia maritima</name>
    <dbReference type="NCBI Taxonomy" id="3119007"/>
    <lineage>
        <taxon>Bacteria</taxon>
        <taxon>Pseudomonadati</taxon>
        <taxon>Gemmatimonadota</taxon>
        <taxon>Longimicrobiia</taxon>
        <taxon>Gaopeijiales</taxon>
        <taxon>Gaopeijiaceae</taxon>
        <taxon>Gaopeijia</taxon>
    </lineage>
</organism>
<dbReference type="PROSITE" id="PS50110">
    <property type="entry name" value="RESPONSE_REGULATORY"/>
    <property type="match status" value="1"/>
</dbReference>
<dbReference type="PANTHER" id="PTHR45339">
    <property type="entry name" value="HYBRID SIGNAL TRANSDUCTION HISTIDINE KINASE J"/>
    <property type="match status" value="1"/>
</dbReference>
<dbReference type="InterPro" id="IPR036097">
    <property type="entry name" value="HisK_dim/P_sf"/>
</dbReference>
<keyword evidence="3 5" id="KW-0597">Phosphoprotein</keyword>
<dbReference type="EC" id="2.7.13.3" evidence="2"/>
<comment type="catalytic activity">
    <reaction evidence="1">
        <text>ATP + protein L-histidine = ADP + protein N-phospho-L-histidine.</text>
        <dbReference type="EC" id="2.7.13.3"/>
    </reaction>
</comment>
<dbReference type="CDD" id="cd17546">
    <property type="entry name" value="REC_hyHK_CKI1_RcsC-like"/>
    <property type="match status" value="1"/>
</dbReference>
<dbReference type="InterPro" id="IPR036890">
    <property type="entry name" value="HATPase_C_sf"/>
</dbReference>
<dbReference type="Gene3D" id="1.10.287.130">
    <property type="match status" value="1"/>
</dbReference>
<dbReference type="Pfam" id="PF00512">
    <property type="entry name" value="HisKA"/>
    <property type="match status" value="1"/>
</dbReference>
<dbReference type="InterPro" id="IPR011006">
    <property type="entry name" value="CheY-like_superfamily"/>
</dbReference>
<dbReference type="Pfam" id="PF02518">
    <property type="entry name" value="HATPase_c"/>
    <property type="match status" value="1"/>
</dbReference>
<evidence type="ECO:0000256" key="4">
    <source>
        <dbReference type="ARBA" id="ARBA00023012"/>
    </source>
</evidence>
<reference evidence="8 9" key="1">
    <citation type="submission" date="2024-02" db="EMBL/GenBank/DDBJ databases">
        <title>A novel Gemmatimonadota bacterium.</title>
        <authorList>
            <person name="Du Z.-J."/>
            <person name="Ye Y.-Q."/>
        </authorList>
    </citation>
    <scope>NUCLEOTIDE SEQUENCE [LARGE SCALE GENOMIC DNA]</scope>
    <source>
        <strain evidence="8 9">DH-20</strain>
    </source>
</reference>
<dbReference type="Gene3D" id="3.40.50.2300">
    <property type="match status" value="1"/>
</dbReference>
<dbReference type="Gene3D" id="3.30.565.10">
    <property type="entry name" value="Histidine kinase-like ATPase, C-terminal domain"/>
    <property type="match status" value="1"/>
</dbReference>
<evidence type="ECO:0000259" key="7">
    <source>
        <dbReference type="PROSITE" id="PS50110"/>
    </source>
</evidence>
<sequence>MTFEHDRAIPPVLAQEAATMEVLDWVAGALGAVATLGHGAENRADLCTDVATLFPRAAPLFRRVAEFRAVALLSVDDDGLGFSVAGVAPAVDGDLVEAEVAHMIRHGAFATALYDPRPVIVPSHRSGNWTVLHVLSTPSRVLGMFVGLLPDGVTFVPHVAQKVLSTLLAQCAAAVESGMLYAEMEAYSRNLEATVEKRTQALRASEAEARALARAKAEFLANMSHEIRTPINGVLGMTGLLLESDLGPEQRDQAELVLRSADALLSIVNDVLDFSKLEAGKLELDIDDFDLRLALEDILDLLAPKVADKPVELVLRFDADVPRFVRGDSGRIRQVVMNLAANAVRFTDEGHVMVQVSRASDGRLALSVEDTGVGIEPDRLEAMFEKFTQAADSDGRRAGGTGLGLSICRSLSRLMNGEVGAVSAPGEGSTFTLTIPLTEAEAAPEGPPALTLPDADVALAVPDDRLRSVLAETVQRAGGRPVALEPAAVHGWIGSASPEATLVVDGRCGESVLRGAAAAARRRTGGRPRLVALLDTEFRGRSAALLDAGYDGWAPKPVSLRRLRAALDRGTTASGESVARKAGAPVSRRVLLAEDDAVNTMVATAMLEKLGCDVLAVPDGQEAVDAAARESFDLILLDGRMPNLDGYEAAKVLRARPECDRIPIVALTADDRDSERERARALGMDDYLTKPITLPALREALDRWLAPGARQRAEAGTRRGVAESG</sequence>
<dbReference type="GO" id="GO:0005524">
    <property type="term" value="F:ATP binding"/>
    <property type="evidence" value="ECO:0007669"/>
    <property type="project" value="UniProtKB-KW"/>
</dbReference>
<evidence type="ECO:0000256" key="1">
    <source>
        <dbReference type="ARBA" id="ARBA00000085"/>
    </source>
</evidence>
<dbReference type="SMART" id="SM00388">
    <property type="entry name" value="HisKA"/>
    <property type="match status" value="1"/>
</dbReference>
<dbReference type="SUPFAM" id="SSF47384">
    <property type="entry name" value="Homodimeric domain of signal transducing histidine kinase"/>
    <property type="match status" value="1"/>
</dbReference>
<evidence type="ECO:0000313" key="9">
    <source>
        <dbReference type="Proteomes" id="UP001484239"/>
    </source>
</evidence>
<feature type="domain" description="Histidine kinase" evidence="6">
    <location>
        <begin position="222"/>
        <end position="439"/>
    </location>
</feature>
<evidence type="ECO:0000256" key="3">
    <source>
        <dbReference type="ARBA" id="ARBA00022553"/>
    </source>
</evidence>
<accession>A0ABU9E935</accession>
<dbReference type="PROSITE" id="PS50109">
    <property type="entry name" value="HIS_KIN"/>
    <property type="match status" value="1"/>
</dbReference>
<dbReference type="SMART" id="SM00448">
    <property type="entry name" value="REC"/>
    <property type="match status" value="1"/>
</dbReference>
<feature type="modified residue" description="4-aspartylphosphate" evidence="5">
    <location>
        <position position="638"/>
    </location>
</feature>
<dbReference type="Proteomes" id="UP001484239">
    <property type="component" value="Unassembled WGS sequence"/>
</dbReference>
<keyword evidence="9" id="KW-1185">Reference proteome</keyword>
<dbReference type="InterPro" id="IPR003661">
    <property type="entry name" value="HisK_dim/P_dom"/>
</dbReference>
<dbReference type="InterPro" id="IPR001789">
    <property type="entry name" value="Sig_transdc_resp-reg_receiver"/>
</dbReference>
<keyword evidence="4" id="KW-0902">Two-component regulatory system</keyword>
<proteinExistence type="predicted"/>
<protein>
    <recommendedName>
        <fullName evidence="2">histidine kinase</fullName>
        <ecNumber evidence="2">2.7.13.3</ecNumber>
    </recommendedName>
</protein>
<evidence type="ECO:0000259" key="6">
    <source>
        <dbReference type="PROSITE" id="PS50109"/>
    </source>
</evidence>
<dbReference type="SMART" id="SM00387">
    <property type="entry name" value="HATPase_c"/>
    <property type="match status" value="1"/>
</dbReference>
<dbReference type="RefSeq" id="WP_405277433.1">
    <property type="nucleotide sequence ID" value="NZ_CP144380.1"/>
</dbReference>
<dbReference type="PRINTS" id="PR00344">
    <property type="entry name" value="BCTRLSENSOR"/>
</dbReference>
<dbReference type="InterPro" id="IPR003594">
    <property type="entry name" value="HATPase_dom"/>
</dbReference>
<dbReference type="Pfam" id="PF00072">
    <property type="entry name" value="Response_reg"/>
    <property type="match status" value="1"/>
</dbReference>
<dbReference type="CDD" id="cd00082">
    <property type="entry name" value="HisKA"/>
    <property type="match status" value="1"/>
</dbReference>